<dbReference type="InterPro" id="IPR027417">
    <property type="entry name" value="P-loop_NTPase"/>
</dbReference>
<dbReference type="GO" id="GO:0005524">
    <property type="term" value="F:ATP binding"/>
    <property type="evidence" value="ECO:0007669"/>
    <property type="project" value="UniProtKB-KW"/>
</dbReference>
<dbReference type="NCBIfam" id="TIGR01727">
    <property type="entry name" value="oligo_HPY"/>
    <property type="match status" value="1"/>
</dbReference>
<evidence type="ECO:0000256" key="8">
    <source>
        <dbReference type="ARBA" id="ARBA00023136"/>
    </source>
</evidence>
<feature type="domain" description="ABC transporter" evidence="14">
    <location>
        <begin position="6"/>
        <end position="272"/>
    </location>
</feature>
<evidence type="ECO:0000256" key="7">
    <source>
        <dbReference type="ARBA" id="ARBA00023065"/>
    </source>
</evidence>
<sequence length="384" mass="42184">MSEPLLTVENLKTQFFTEEGTVRAVDGVNFEVNEGELVGLVGESGAGKSVAAQSIMRLVEEPGRIVDGTVTFDGKKLVDITETPDGRMEESDEMLSNREMREQIRGREIAIVFQDPMESLNPVFKVGAQLREFIELNREVGESEAKRIAVDMLREVGIPEPEARYDDYPHEFSGGMRQRVLIAMALACEPRLIIADEPTTALDVTVEGQILDLVSDLQERYDTAFLWVTHDMGVVAEICDRVNVMYLGEVVEEAKVDDLFHDTKHPYTEALLRSMPRPDQAVESLDPIKGVMPEAINPPSGCRFHTRCPEAREACKEFHPEYHDVSDASEAPHSVSCIKYEAVGYEDSDPLETEATGAFAGGLAEMRGDEGGGATGVSGGGADE</sequence>
<dbReference type="PROSITE" id="PS00211">
    <property type="entry name" value="ABC_TRANSPORTER_1"/>
    <property type="match status" value="1"/>
</dbReference>
<evidence type="ECO:0000256" key="2">
    <source>
        <dbReference type="ARBA" id="ARBA00022448"/>
    </source>
</evidence>
<keyword evidence="6" id="KW-1278">Translocase</keyword>
<dbReference type="Pfam" id="PF08352">
    <property type="entry name" value="oligo_HPY"/>
    <property type="match status" value="1"/>
</dbReference>
<evidence type="ECO:0000256" key="9">
    <source>
        <dbReference type="ARBA" id="ARBA00038669"/>
    </source>
</evidence>
<feature type="compositionally biased region" description="Gly residues" evidence="13">
    <location>
        <begin position="371"/>
        <end position="384"/>
    </location>
</feature>
<dbReference type="AlphaFoldDB" id="A0ABD5TG30"/>
<accession>A0ABD5TG30</accession>
<keyword evidence="8" id="KW-0472">Membrane</keyword>
<organism evidence="15 16">
    <name type="scientific">Halobaculum halobium</name>
    <dbReference type="NCBI Taxonomy" id="3032281"/>
    <lineage>
        <taxon>Archaea</taxon>
        <taxon>Methanobacteriati</taxon>
        <taxon>Methanobacteriota</taxon>
        <taxon>Stenosarchaea group</taxon>
        <taxon>Halobacteria</taxon>
        <taxon>Halobacteriales</taxon>
        <taxon>Haloferacaceae</taxon>
        <taxon>Halobaculum</taxon>
    </lineage>
</organism>
<dbReference type="Gene3D" id="3.40.50.300">
    <property type="entry name" value="P-loop containing nucleotide triphosphate hydrolases"/>
    <property type="match status" value="1"/>
</dbReference>
<keyword evidence="5 15" id="KW-0067">ATP-binding</keyword>
<dbReference type="RefSeq" id="WP_284063279.1">
    <property type="nucleotide sequence ID" value="NZ_CP126158.1"/>
</dbReference>
<evidence type="ECO:0000313" key="16">
    <source>
        <dbReference type="Proteomes" id="UP001596443"/>
    </source>
</evidence>
<keyword evidence="3" id="KW-1003">Cell membrane</keyword>
<dbReference type="InterPro" id="IPR013563">
    <property type="entry name" value="Oligopep_ABC_C"/>
</dbReference>
<dbReference type="PANTHER" id="PTHR43297:SF13">
    <property type="entry name" value="NICKEL ABC TRANSPORTER, ATP-BINDING PROTEIN"/>
    <property type="match status" value="1"/>
</dbReference>
<keyword evidence="4" id="KW-0547">Nucleotide-binding</keyword>
<gene>
    <name evidence="15" type="ORF">ACFQFD_10965</name>
</gene>
<comment type="subcellular location">
    <subcellularLocation>
        <location evidence="1">Cell membrane</location>
        <topology evidence="1">Peripheral membrane protein</topology>
    </subcellularLocation>
</comment>
<dbReference type="Proteomes" id="UP001596443">
    <property type="component" value="Unassembled WGS sequence"/>
</dbReference>
<evidence type="ECO:0000256" key="11">
    <source>
        <dbReference type="ARBA" id="ARBA00044143"/>
    </source>
</evidence>
<proteinExistence type="predicted"/>
<dbReference type="GO" id="GO:0005886">
    <property type="term" value="C:plasma membrane"/>
    <property type="evidence" value="ECO:0007669"/>
    <property type="project" value="UniProtKB-SubCell"/>
</dbReference>
<evidence type="ECO:0000256" key="13">
    <source>
        <dbReference type="SAM" id="MobiDB-lite"/>
    </source>
</evidence>
<evidence type="ECO:0000256" key="6">
    <source>
        <dbReference type="ARBA" id="ARBA00022967"/>
    </source>
</evidence>
<keyword evidence="7" id="KW-0406">Ion transport</keyword>
<protein>
    <recommendedName>
        <fullName evidence="11">Nickel import system ATP-binding protein NikD</fullName>
        <ecNumber evidence="10">7.2.2.11</ecNumber>
    </recommendedName>
</protein>
<dbReference type="Pfam" id="PF00005">
    <property type="entry name" value="ABC_tran"/>
    <property type="match status" value="1"/>
</dbReference>
<dbReference type="GO" id="GO:0015413">
    <property type="term" value="F:ABC-type nickel transporter activity"/>
    <property type="evidence" value="ECO:0007669"/>
    <property type="project" value="UniProtKB-EC"/>
</dbReference>
<evidence type="ECO:0000256" key="4">
    <source>
        <dbReference type="ARBA" id="ARBA00022741"/>
    </source>
</evidence>
<dbReference type="SUPFAM" id="SSF52540">
    <property type="entry name" value="P-loop containing nucleoside triphosphate hydrolases"/>
    <property type="match status" value="1"/>
</dbReference>
<dbReference type="InterPro" id="IPR003593">
    <property type="entry name" value="AAA+_ATPase"/>
</dbReference>
<keyword evidence="16" id="KW-1185">Reference proteome</keyword>
<evidence type="ECO:0000256" key="5">
    <source>
        <dbReference type="ARBA" id="ARBA00022840"/>
    </source>
</evidence>
<dbReference type="CDD" id="cd03257">
    <property type="entry name" value="ABC_NikE_OppD_transporters"/>
    <property type="match status" value="1"/>
</dbReference>
<dbReference type="FunFam" id="3.40.50.300:FF:000016">
    <property type="entry name" value="Oligopeptide ABC transporter ATP-binding component"/>
    <property type="match status" value="1"/>
</dbReference>
<dbReference type="PANTHER" id="PTHR43297">
    <property type="entry name" value="OLIGOPEPTIDE TRANSPORT ATP-BINDING PROTEIN APPD"/>
    <property type="match status" value="1"/>
</dbReference>
<comment type="caution">
    <text evidence="15">The sequence shown here is derived from an EMBL/GenBank/DDBJ whole genome shotgun (WGS) entry which is preliminary data.</text>
</comment>
<feature type="region of interest" description="Disordered" evidence="13">
    <location>
        <begin position="355"/>
        <end position="384"/>
    </location>
</feature>
<comment type="catalytic activity">
    <reaction evidence="12">
        <text>Ni(2+)(out) + ATP + H2O = Ni(2+)(in) + ADP + phosphate + H(+)</text>
        <dbReference type="Rhea" id="RHEA:15557"/>
        <dbReference type="ChEBI" id="CHEBI:15377"/>
        <dbReference type="ChEBI" id="CHEBI:15378"/>
        <dbReference type="ChEBI" id="CHEBI:30616"/>
        <dbReference type="ChEBI" id="CHEBI:43474"/>
        <dbReference type="ChEBI" id="CHEBI:49786"/>
        <dbReference type="ChEBI" id="CHEBI:456216"/>
        <dbReference type="EC" id="7.2.2.11"/>
    </reaction>
    <physiologicalReaction direction="left-to-right" evidence="12">
        <dbReference type="Rhea" id="RHEA:15558"/>
    </physiologicalReaction>
</comment>
<name>A0ABD5TG30_9EURY</name>
<dbReference type="GeneID" id="81209571"/>
<evidence type="ECO:0000256" key="10">
    <source>
        <dbReference type="ARBA" id="ARBA00039098"/>
    </source>
</evidence>
<evidence type="ECO:0000256" key="3">
    <source>
        <dbReference type="ARBA" id="ARBA00022475"/>
    </source>
</evidence>
<reference evidence="15 16" key="1">
    <citation type="journal article" date="2019" name="Int. J. Syst. Evol. Microbiol.">
        <title>The Global Catalogue of Microorganisms (GCM) 10K type strain sequencing project: providing services to taxonomists for standard genome sequencing and annotation.</title>
        <authorList>
            <consortium name="The Broad Institute Genomics Platform"/>
            <consortium name="The Broad Institute Genome Sequencing Center for Infectious Disease"/>
            <person name="Wu L."/>
            <person name="Ma J."/>
        </authorList>
    </citation>
    <scope>NUCLEOTIDE SEQUENCE [LARGE SCALE GENOMIC DNA]</scope>
    <source>
        <strain evidence="15 16">SYNS20</strain>
    </source>
</reference>
<dbReference type="InterPro" id="IPR017871">
    <property type="entry name" value="ABC_transporter-like_CS"/>
</dbReference>
<evidence type="ECO:0000256" key="12">
    <source>
        <dbReference type="ARBA" id="ARBA00048610"/>
    </source>
</evidence>
<comment type="subunit">
    <text evidence="9">The complex is composed of two ATP-binding proteins (NikD and NikE), two transmembrane proteins (NikB and NikC) and a solute-binding protein (NikA).</text>
</comment>
<dbReference type="EC" id="7.2.2.11" evidence="10"/>
<evidence type="ECO:0000259" key="14">
    <source>
        <dbReference type="PROSITE" id="PS50893"/>
    </source>
</evidence>
<dbReference type="PROSITE" id="PS50893">
    <property type="entry name" value="ABC_TRANSPORTER_2"/>
    <property type="match status" value="1"/>
</dbReference>
<keyword evidence="2" id="KW-0813">Transport</keyword>
<dbReference type="InterPro" id="IPR003439">
    <property type="entry name" value="ABC_transporter-like_ATP-bd"/>
</dbReference>
<evidence type="ECO:0000313" key="15">
    <source>
        <dbReference type="EMBL" id="MFC6786493.1"/>
    </source>
</evidence>
<dbReference type="InterPro" id="IPR050388">
    <property type="entry name" value="ABC_Ni/Peptide_Import"/>
</dbReference>
<evidence type="ECO:0000256" key="1">
    <source>
        <dbReference type="ARBA" id="ARBA00004202"/>
    </source>
</evidence>
<dbReference type="EMBL" id="JBHSWX010000012">
    <property type="protein sequence ID" value="MFC6786493.1"/>
    <property type="molecule type" value="Genomic_DNA"/>
</dbReference>
<dbReference type="SMART" id="SM00382">
    <property type="entry name" value="AAA"/>
    <property type="match status" value="1"/>
</dbReference>